<proteinExistence type="predicted"/>
<dbReference type="STRING" id="326474.AWB65_01750"/>
<keyword evidence="2" id="KW-1185">Reference proteome</keyword>
<dbReference type="AlphaFoldDB" id="A0A158GA47"/>
<evidence type="ECO:0000313" key="1">
    <source>
        <dbReference type="EMBL" id="SAL29028.1"/>
    </source>
</evidence>
<dbReference type="OrthoDB" id="8538365at2"/>
<organism evidence="1 2">
    <name type="scientific">Caballeronia humi</name>
    <dbReference type="NCBI Taxonomy" id="326474"/>
    <lineage>
        <taxon>Bacteria</taxon>
        <taxon>Pseudomonadati</taxon>
        <taxon>Pseudomonadota</taxon>
        <taxon>Betaproteobacteria</taxon>
        <taxon>Burkholderiales</taxon>
        <taxon>Burkholderiaceae</taxon>
        <taxon>Caballeronia</taxon>
    </lineage>
</organism>
<dbReference type="Proteomes" id="UP000054977">
    <property type="component" value="Unassembled WGS sequence"/>
</dbReference>
<sequence length="121" mass="13187">MRSRFHRKIGFMLGLLAILLVTFAPVVSQTLAQSGHHAHSHSFCSAQPSPDEATGHHSSLHDGQACGYCHLLTHVPALPSALAVFAFTVWAVQHRTATRFKSLRRVLTLTIAQPRAPPFAS</sequence>
<dbReference type="InterPro" id="IPR021333">
    <property type="entry name" value="DUF2946"/>
</dbReference>
<dbReference type="Pfam" id="PF11162">
    <property type="entry name" value="DUF2946"/>
    <property type="match status" value="1"/>
</dbReference>
<dbReference type="EMBL" id="FCNW02000005">
    <property type="protein sequence ID" value="SAL29028.1"/>
    <property type="molecule type" value="Genomic_DNA"/>
</dbReference>
<accession>A0A158GA47</accession>
<name>A0A158GA47_9BURK</name>
<reference evidence="1" key="1">
    <citation type="submission" date="2016-01" db="EMBL/GenBank/DDBJ databases">
        <authorList>
            <person name="Peeters C."/>
        </authorList>
    </citation>
    <scope>NUCLEOTIDE SEQUENCE [LARGE SCALE GENOMIC DNA]</scope>
    <source>
        <strain evidence="1">LMG 22934</strain>
    </source>
</reference>
<comment type="caution">
    <text evidence="1">The sequence shown here is derived from an EMBL/GenBank/DDBJ whole genome shotgun (WGS) entry which is preliminary data.</text>
</comment>
<gene>
    <name evidence="1" type="ORF">AWB65_01750</name>
</gene>
<protein>
    <submittedName>
        <fullName evidence="1">MFS transporter</fullName>
    </submittedName>
</protein>
<dbReference type="RefSeq" id="WP_087666762.1">
    <property type="nucleotide sequence ID" value="NZ_FCNW02000005.1"/>
</dbReference>
<evidence type="ECO:0000313" key="2">
    <source>
        <dbReference type="Proteomes" id="UP000054977"/>
    </source>
</evidence>